<dbReference type="OrthoDB" id="9815825at2"/>
<dbReference type="PANTHER" id="PTHR43708">
    <property type="entry name" value="CONSERVED EXPRESSED OXIDOREDUCTASE (EUROFUNG)"/>
    <property type="match status" value="1"/>
</dbReference>
<organism evidence="4 5">
    <name type="scientific">Paenibacillus xerothermodurans</name>
    <dbReference type="NCBI Taxonomy" id="1977292"/>
    <lineage>
        <taxon>Bacteria</taxon>
        <taxon>Bacillati</taxon>
        <taxon>Bacillota</taxon>
        <taxon>Bacilli</taxon>
        <taxon>Bacillales</taxon>
        <taxon>Paenibacillaceae</taxon>
        <taxon>Paenibacillus</taxon>
    </lineage>
</organism>
<proteinExistence type="inferred from homology"/>
<evidence type="ECO:0000256" key="2">
    <source>
        <dbReference type="ARBA" id="ARBA00023002"/>
    </source>
</evidence>
<keyword evidence="2" id="KW-0560">Oxidoreductase</keyword>
<dbReference type="InterPro" id="IPR000683">
    <property type="entry name" value="Gfo/Idh/MocA-like_OxRdtase_N"/>
</dbReference>
<keyword evidence="5" id="KW-1185">Reference proteome</keyword>
<evidence type="ECO:0000313" key="4">
    <source>
        <dbReference type="EMBL" id="PZE22262.1"/>
    </source>
</evidence>
<evidence type="ECO:0000256" key="1">
    <source>
        <dbReference type="ARBA" id="ARBA00010928"/>
    </source>
</evidence>
<dbReference type="RefSeq" id="WP_089198033.1">
    <property type="nucleotide sequence ID" value="NZ_NHRJ02000001.1"/>
</dbReference>
<comment type="caution">
    <text evidence="4">The sequence shown here is derived from an EMBL/GenBank/DDBJ whole genome shotgun (WGS) entry which is preliminary data.</text>
</comment>
<dbReference type="GO" id="GO:0000166">
    <property type="term" value="F:nucleotide binding"/>
    <property type="evidence" value="ECO:0007669"/>
    <property type="project" value="InterPro"/>
</dbReference>
<comment type="similarity">
    <text evidence="1">Belongs to the Gfo/Idh/MocA family.</text>
</comment>
<dbReference type="AlphaFoldDB" id="A0A2W1P3H7"/>
<name>A0A2W1P3H7_PAEXE</name>
<protein>
    <submittedName>
        <fullName evidence="4">Gfo/Idh/MocA family oxidoreductase</fullName>
    </submittedName>
</protein>
<dbReference type="InterPro" id="IPR051317">
    <property type="entry name" value="Gfo/Idh/MocA_oxidoreduct"/>
</dbReference>
<reference evidence="4" key="1">
    <citation type="submission" date="2018-06" db="EMBL/GenBank/DDBJ databases">
        <title>Paenibacillus xerothermodurans sp. nov. an extremely dry heat resistant spore forming bacterium isolated from the soil of Cape Canaveral, Florida.</title>
        <authorList>
            <person name="Seuylemezian A."/>
            <person name="Kaur N."/>
            <person name="Patil P."/>
            <person name="Patil P."/>
            <person name="Mayilraj S."/>
            <person name="Vaishampayan P."/>
        </authorList>
    </citation>
    <scope>NUCLEOTIDE SEQUENCE [LARGE SCALE GENOMIC DNA]</scope>
    <source>
        <strain evidence="4">ATCC 27380</strain>
    </source>
</reference>
<evidence type="ECO:0000313" key="5">
    <source>
        <dbReference type="Proteomes" id="UP000214746"/>
    </source>
</evidence>
<sequence>MIKVGILGTGFGKYHAELYKKIEGFEPVMIYGRDEARLTDIEKQLGIKTTTSIEEIITNHEIDLIDICLPTSLHAKWAIESLNNKKIVLCETPLAYERAEAEEIKKAAEENGRAVFVDLFDKFSAPHHTAINKI</sequence>
<accession>A0A2W1P3H7</accession>
<feature type="domain" description="Gfo/Idh/MocA-like oxidoreductase N-terminal" evidence="3">
    <location>
        <begin position="2"/>
        <end position="118"/>
    </location>
</feature>
<dbReference type="SUPFAM" id="SSF51735">
    <property type="entry name" value="NAD(P)-binding Rossmann-fold domains"/>
    <property type="match status" value="1"/>
</dbReference>
<evidence type="ECO:0000259" key="3">
    <source>
        <dbReference type="Pfam" id="PF01408"/>
    </source>
</evidence>
<dbReference type="Proteomes" id="UP000214746">
    <property type="component" value="Unassembled WGS sequence"/>
</dbReference>
<gene>
    <name evidence="4" type="ORF">CBW46_000210</name>
</gene>
<dbReference type="Gene3D" id="3.40.50.720">
    <property type="entry name" value="NAD(P)-binding Rossmann-like Domain"/>
    <property type="match status" value="1"/>
</dbReference>
<dbReference type="Pfam" id="PF01408">
    <property type="entry name" value="GFO_IDH_MocA"/>
    <property type="match status" value="1"/>
</dbReference>
<dbReference type="InterPro" id="IPR036291">
    <property type="entry name" value="NAD(P)-bd_dom_sf"/>
</dbReference>
<dbReference type="EMBL" id="NHRJ02000001">
    <property type="protein sequence ID" value="PZE22262.1"/>
    <property type="molecule type" value="Genomic_DNA"/>
</dbReference>
<dbReference type="PANTHER" id="PTHR43708:SF5">
    <property type="entry name" value="CONSERVED EXPRESSED OXIDOREDUCTASE (EUROFUNG)-RELATED"/>
    <property type="match status" value="1"/>
</dbReference>
<dbReference type="GO" id="GO:0016491">
    <property type="term" value="F:oxidoreductase activity"/>
    <property type="evidence" value="ECO:0007669"/>
    <property type="project" value="UniProtKB-KW"/>
</dbReference>